<sequence length="417" mass="43925">MTDTLPAAPSAATRAPQRKLLVSLFAINAMLLACYAAFMTIFVPQQVSLVDEANKVGNLALVMTASAIGAVIIHPLVGAWSDRTRSRLGRRAPWILAGAGGAALFMMLLVAMNTLLWITVVWVLLMLALNALGTAVPAVVTDHFPRERRGVASAVIGMGTIAGMGIGVVGAGVFVENIGVGYAAFAVGIFLVAVAYVLLNRDASSADLVLRPFSWKQFLGGFWVNPIRYPDFAWAFSARFLMILAYQGVQTYLLYVLTDFIGLGVVEAAGLAGLLTITQLVAALLSTYVSGRISDRTGRRKIFVIASSLLMGGALVIPLVTPTVAGMFALAFVFGLGYGVYLSVDLALMTEVLPDEEGDAAKDLGILNVATTLPQALTPLVAWMLISLTGGYASIFVAGIVFAVLGALAILPIKSVR</sequence>
<keyword evidence="4 5" id="KW-0472">Membrane</keyword>
<evidence type="ECO:0000313" key="7">
    <source>
        <dbReference type="EMBL" id="GAA3889181.1"/>
    </source>
</evidence>
<feature type="transmembrane region" description="Helical" evidence="5">
    <location>
        <begin position="116"/>
        <end position="139"/>
    </location>
</feature>
<feature type="transmembrane region" description="Helical" evidence="5">
    <location>
        <begin position="56"/>
        <end position="80"/>
    </location>
</feature>
<keyword evidence="8" id="KW-1185">Reference proteome</keyword>
<feature type="transmembrane region" description="Helical" evidence="5">
    <location>
        <begin position="302"/>
        <end position="320"/>
    </location>
</feature>
<feature type="transmembrane region" description="Helical" evidence="5">
    <location>
        <begin position="392"/>
        <end position="413"/>
    </location>
</feature>
<feature type="domain" description="Major facilitator superfamily (MFS) profile" evidence="6">
    <location>
        <begin position="21"/>
        <end position="417"/>
    </location>
</feature>
<evidence type="ECO:0000313" key="8">
    <source>
        <dbReference type="Proteomes" id="UP001501803"/>
    </source>
</evidence>
<dbReference type="PANTHER" id="PTHR23528">
    <property type="match status" value="1"/>
</dbReference>
<evidence type="ECO:0000256" key="1">
    <source>
        <dbReference type="ARBA" id="ARBA00004651"/>
    </source>
</evidence>
<feature type="transmembrane region" description="Helical" evidence="5">
    <location>
        <begin position="232"/>
        <end position="249"/>
    </location>
</feature>
<feature type="transmembrane region" description="Helical" evidence="5">
    <location>
        <begin position="326"/>
        <end position="344"/>
    </location>
</feature>
<protein>
    <submittedName>
        <fullName evidence="7">MFS transporter</fullName>
    </submittedName>
</protein>
<dbReference type="InterPro" id="IPR020846">
    <property type="entry name" value="MFS_dom"/>
</dbReference>
<dbReference type="SUPFAM" id="SSF103473">
    <property type="entry name" value="MFS general substrate transporter"/>
    <property type="match status" value="1"/>
</dbReference>
<dbReference type="Pfam" id="PF07690">
    <property type="entry name" value="MFS_1"/>
    <property type="match status" value="1"/>
</dbReference>
<dbReference type="Proteomes" id="UP001501803">
    <property type="component" value="Unassembled WGS sequence"/>
</dbReference>
<feature type="transmembrane region" description="Helical" evidence="5">
    <location>
        <begin position="151"/>
        <end position="174"/>
    </location>
</feature>
<dbReference type="PANTHER" id="PTHR23528:SF1">
    <property type="entry name" value="MAJOR FACILITATOR SUPERFAMILY (MFS) PROFILE DOMAIN-CONTAINING PROTEIN"/>
    <property type="match status" value="1"/>
</dbReference>
<dbReference type="PROSITE" id="PS50850">
    <property type="entry name" value="MFS"/>
    <property type="match status" value="1"/>
</dbReference>
<evidence type="ECO:0000256" key="4">
    <source>
        <dbReference type="ARBA" id="ARBA00023136"/>
    </source>
</evidence>
<evidence type="ECO:0000259" key="6">
    <source>
        <dbReference type="PROSITE" id="PS50850"/>
    </source>
</evidence>
<proteinExistence type="predicted"/>
<reference evidence="8" key="1">
    <citation type="journal article" date="2019" name="Int. J. Syst. Evol. Microbiol.">
        <title>The Global Catalogue of Microorganisms (GCM) 10K type strain sequencing project: providing services to taxonomists for standard genome sequencing and annotation.</title>
        <authorList>
            <consortium name="The Broad Institute Genomics Platform"/>
            <consortium name="The Broad Institute Genome Sequencing Center for Infectious Disease"/>
            <person name="Wu L."/>
            <person name="Ma J."/>
        </authorList>
    </citation>
    <scope>NUCLEOTIDE SEQUENCE [LARGE SCALE GENOMIC DNA]</scope>
    <source>
        <strain evidence="8">JCM 17021</strain>
    </source>
</reference>
<comment type="subcellular location">
    <subcellularLocation>
        <location evidence="1">Cell membrane</location>
        <topology evidence="1">Multi-pass membrane protein</topology>
    </subcellularLocation>
</comment>
<dbReference type="InterPro" id="IPR011701">
    <property type="entry name" value="MFS"/>
</dbReference>
<organism evidence="7 8">
    <name type="scientific">Leifsonia kafniensis</name>
    <dbReference type="NCBI Taxonomy" id="475957"/>
    <lineage>
        <taxon>Bacteria</taxon>
        <taxon>Bacillati</taxon>
        <taxon>Actinomycetota</taxon>
        <taxon>Actinomycetes</taxon>
        <taxon>Micrococcales</taxon>
        <taxon>Microbacteriaceae</taxon>
        <taxon>Leifsonia</taxon>
    </lineage>
</organism>
<name>A0ABP7KZV5_9MICO</name>
<feature type="transmembrane region" description="Helical" evidence="5">
    <location>
        <begin position="269"/>
        <end position="290"/>
    </location>
</feature>
<feature type="transmembrane region" description="Helical" evidence="5">
    <location>
        <begin position="365"/>
        <end position="386"/>
    </location>
</feature>
<dbReference type="EMBL" id="BAABCN010000012">
    <property type="protein sequence ID" value="GAA3889181.1"/>
    <property type="molecule type" value="Genomic_DNA"/>
</dbReference>
<evidence type="ECO:0000256" key="5">
    <source>
        <dbReference type="SAM" id="Phobius"/>
    </source>
</evidence>
<dbReference type="RefSeq" id="WP_345068817.1">
    <property type="nucleotide sequence ID" value="NZ_BAABCN010000012.1"/>
</dbReference>
<evidence type="ECO:0000256" key="2">
    <source>
        <dbReference type="ARBA" id="ARBA00022692"/>
    </source>
</evidence>
<accession>A0ABP7KZV5</accession>
<evidence type="ECO:0000256" key="3">
    <source>
        <dbReference type="ARBA" id="ARBA00022989"/>
    </source>
</evidence>
<keyword evidence="3 5" id="KW-1133">Transmembrane helix</keyword>
<keyword evidence="2 5" id="KW-0812">Transmembrane</keyword>
<dbReference type="InterPro" id="IPR036259">
    <property type="entry name" value="MFS_trans_sf"/>
</dbReference>
<gene>
    <name evidence="7" type="ORF">GCM10022381_33720</name>
</gene>
<comment type="caution">
    <text evidence="7">The sequence shown here is derived from an EMBL/GenBank/DDBJ whole genome shotgun (WGS) entry which is preliminary data.</text>
</comment>
<feature type="transmembrane region" description="Helical" evidence="5">
    <location>
        <begin position="92"/>
        <end position="110"/>
    </location>
</feature>
<feature type="transmembrane region" description="Helical" evidence="5">
    <location>
        <begin position="20"/>
        <end position="44"/>
    </location>
</feature>
<dbReference type="Gene3D" id="1.20.1250.20">
    <property type="entry name" value="MFS general substrate transporter like domains"/>
    <property type="match status" value="2"/>
</dbReference>
<feature type="transmembrane region" description="Helical" evidence="5">
    <location>
        <begin position="180"/>
        <end position="199"/>
    </location>
</feature>